<reference evidence="2 3" key="1">
    <citation type="journal article" date="2018" name="Sci. Rep.">
        <title>Comparative analysis of the Pocillopora damicornis genome highlights role of immune system in coral evolution.</title>
        <authorList>
            <person name="Cunning R."/>
            <person name="Bay R.A."/>
            <person name="Gillette P."/>
            <person name="Baker A.C."/>
            <person name="Traylor-Knowles N."/>
        </authorList>
    </citation>
    <scope>NUCLEOTIDE SEQUENCE [LARGE SCALE GENOMIC DNA]</scope>
    <source>
        <strain evidence="2">RSMAS</strain>
        <tissue evidence="2">Whole animal</tissue>
    </source>
</reference>
<accession>A0A3M6V562</accession>
<dbReference type="AlphaFoldDB" id="A0A3M6V562"/>
<feature type="domain" description="Apple" evidence="1">
    <location>
        <begin position="60"/>
        <end position="143"/>
    </location>
</feature>
<dbReference type="Gene3D" id="3.50.4.10">
    <property type="entry name" value="Hepatocyte Growth Factor"/>
    <property type="match status" value="1"/>
</dbReference>
<gene>
    <name evidence="2" type="ORF">pdam_00007554</name>
</gene>
<comment type="caution">
    <text evidence="2">The sequence shown here is derived from an EMBL/GenBank/DDBJ whole genome shotgun (WGS) entry which is preliminary data.</text>
</comment>
<name>A0A3M6V562_POCDA</name>
<dbReference type="OrthoDB" id="6132182at2759"/>
<evidence type="ECO:0000313" key="2">
    <source>
        <dbReference type="EMBL" id="RMX61037.1"/>
    </source>
</evidence>
<sequence>MGISAAQQVKDDGIVIISLAVSNNASKAPLQSVATSENHVVIANSPRDESSMNALISTICKVDRKPGFIVSFSKSSRLRDHVIVTTHAWDDLSCALSCLHTKSCFSFNFKESSQVCELNHSNRMTSPKDLIMDFKYSYYELEFP</sequence>
<evidence type="ECO:0000313" key="3">
    <source>
        <dbReference type="Proteomes" id="UP000275408"/>
    </source>
</evidence>
<dbReference type="STRING" id="46731.A0A3M6V562"/>
<dbReference type="Pfam" id="PF00024">
    <property type="entry name" value="PAN_1"/>
    <property type="match status" value="1"/>
</dbReference>
<dbReference type="InterPro" id="IPR036465">
    <property type="entry name" value="vWFA_dom_sf"/>
</dbReference>
<dbReference type="InterPro" id="IPR003609">
    <property type="entry name" value="Pan_app"/>
</dbReference>
<evidence type="ECO:0000259" key="1">
    <source>
        <dbReference type="PROSITE" id="PS50948"/>
    </source>
</evidence>
<dbReference type="CDD" id="cd01099">
    <property type="entry name" value="PAN_AP_HGF"/>
    <property type="match status" value="1"/>
</dbReference>
<dbReference type="SUPFAM" id="SSF57414">
    <property type="entry name" value="Hairpin loop containing domain-like"/>
    <property type="match status" value="1"/>
</dbReference>
<dbReference type="SUPFAM" id="SSF53300">
    <property type="entry name" value="vWA-like"/>
    <property type="match status" value="1"/>
</dbReference>
<keyword evidence="3" id="KW-1185">Reference proteome</keyword>
<dbReference type="Gene3D" id="3.40.50.410">
    <property type="entry name" value="von Willebrand factor, type A domain"/>
    <property type="match status" value="1"/>
</dbReference>
<dbReference type="EMBL" id="RCHS01000085">
    <property type="protein sequence ID" value="RMX61037.1"/>
    <property type="molecule type" value="Genomic_DNA"/>
</dbReference>
<proteinExistence type="predicted"/>
<dbReference type="Proteomes" id="UP000275408">
    <property type="component" value="Unassembled WGS sequence"/>
</dbReference>
<protein>
    <recommendedName>
        <fullName evidence="1">Apple domain-containing protein</fullName>
    </recommendedName>
</protein>
<dbReference type="PROSITE" id="PS50948">
    <property type="entry name" value="PAN"/>
    <property type="match status" value="1"/>
</dbReference>
<organism evidence="2 3">
    <name type="scientific">Pocillopora damicornis</name>
    <name type="common">Cauliflower coral</name>
    <name type="synonym">Millepora damicornis</name>
    <dbReference type="NCBI Taxonomy" id="46731"/>
    <lineage>
        <taxon>Eukaryota</taxon>
        <taxon>Metazoa</taxon>
        <taxon>Cnidaria</taxon>
        <taxon>Anthozoa</taxon>
        <taxon>Hexacorallia</taxon>
        <taxon>Scleractinia</taxon>
        <taxon>Astrocoeniina</taxon>
        <taxon>Pocilloporidae</taxon>
        <taxon>Pocillopora</taxon>
    </lineage>
</organism>